<proteinExistence type="predicted"/>
<evidence type="ECO:0000313" key="1">
    <source>
        <dbReference type="EMBL" id="CAL1705555.1"/>
    </source>
</evidence>
<evidence type="ECO:0000313" key="2">
    <source>
        <dbReference type="Proteomes" id="UP001497453"/>
    </source>
</evidence>
<keyword evidence="2" id="KW-1185">Reference proteome</keyword>
<dbReference type="EMBL" id="OZ037946">
    <property type="protein sequence ID" value="CAL1705555.1"/>
    <property type="molecule type" value="Genomic_DNA"/>
</dbReference>
<accession>A0ABP1DCI9</accession>
<name>A0ABP1DCI9_9APHY</name>
<reference evidence="2" key="1">
    <citation type="submission" date="2024-04" db="EMBL/GenBank/DDBJ databases">
        <authorList>
            <person name="Shaw F."/>
            <person name="Minotto A."/>
        </authorList>
    </citation>
    <scope>NUCLEOTIDE SEQUENCE [LARGE SCALE GENOMIC DNA]</scope>
</reference>
<gene>
    <name evidence="1" type="ORF">GFSPODELE1_LOCUS5479</name>
</gene>
<organism evidence="1 2">
    <name type="scientific">Somion occarium</name>
    <dbReference type="NCBI Taxonomy" id="3059160"/>
    <lineage>
        <taxon>Eukaryota</taxon>
        <taxon>Fungi</taxon>
        <taxon>Dikarya</taxon>
        <taxon>Basidiomycota</taxon>
        <taxon>Agaricomycotina</taxon>
        <taxon>Agaricomycetes</taxon>
        <taxon>Polyporales</taxon>
        <taxon>Cerrenaceae</taxon>
        <taxon>Somion</taxon>
    </lineage>
</organism>
<sequence>MIYPFRTTELALRDSAWSEVLELYPISSRASCLTDLHRRYLLPIVEPSLNAVTEARIHLHRAKHTVFASPHINSLQEPSTLCLSILGALFWFICLRLCSRRRAKEIDPTPALKALSALVVPTRSRWPSAFLHVARHASASRGKTITLPFRMLYAHTRSGEVEFRWDNGSLPALMSSQLVVDGWQIRLEVENSWRRLLSWRIFTSRLSSLTFEPNSALPSETKSEILPNAAVDAPGSWPIREVVLDAVPASRLPSFIQAIQRRSEKSFILSFSTRSTAEPLQDVSFVLASLPFLLRRYHRSMPMARSSRVATPLFTPIDAIVKILSSGPSPFVVESVKNVSQYHANTLEAYVESLETEVLVRTQCIETCGIDGWREDRFMAAWEAALFTSGLLSRWAVVVSRR</sequence>
<protein>
    <submittedName>
        <fullName evidence="1">Uncharacterized protein</fullName>
    </submittedName>
</protein>
<dbReference type="Proteomes" id="UP001497453">
    <property type="component" value="Chromosome 3"/>
</dbReference>